<sequence>MALFAPSSIVDLSDDVLLLIFSSLKSWDLLNLSRTCQRFSKVASDKSLWGDVDFSDGCLSLQQVRQCLVFLRPNTRRVVLRGHKKKFAGTPKWKTPLISASLLKLIGEKCPNLEELTLKEAFVNANKVKMTDFAHVQSITKLSLMDCEFVNLPSLSKDASYFKRMHKTLPRLEVLEITKCGWVDDYDVMVLSKAELVRRLVLRNLPKVGQAMVYIALGFRFGFQNLEELDLRGTSLEDNEVFSVVQNGKLRALYLGPLGPVKRLEKGPLARHNVIMPDPRRQEERQQVVVINVGPNGPQWRQVNDEELDDMGLDWVRNARAAQRRQDHELDDDRHYFIDKDGRPIEEEEEDGCSSGSSGSVAPQERAAKRRLLPHRGEPSAKQSRARRQPGHCHKDSPAQSDAEDSTLKEDEDDVEEGEEDEEVEEFGPYSPNVEEDPSDSTLSEAPPSLDDHLSDKLVPAFGQKTKHLHTLVLAGCAITDRGLQEIVRLVPSLRLLDLTNTRVTSGALQEARVARPDCVILGGSTRPPRHHKSR</sequence>
<dbReference type="InterPro" id="IPR032675">
    <property type="entry name" value="LRR_dom_sf"/>
</dbReference>
<dbReference type="Gene3D" id="3.80.10.10">
    <property type="entry name" value="Ribonuclease Inhibitor"/>
    <property type="match status" value="2"/>
</dbReference>
<evidence type="ECO:0000313" key="3">
    <source>
        <dbReference type="EMBL" id="JAI63807.1"/>
    </source>
</evidence>
<dbReference type="SUPFAM" id="SSF52047">
    <property type="entry name" value="RNI-like"/>
    <property type="match status" value="2"/>
</dbReference>
<reference evidence="3" key="1">
    <citation type="submission" date="2015-09" db="EMBL/GenBank/DDBJ databases">
        <title>Scylla olivacea transcriptome.</title>
        <authorList>
            <person name="Ikhwanuddin M."/>
        </authorList>
    </citation>
    <scope>NUCLEOTIDE SEQUENCE</scope>
</reference>
<evidence type="ECO:0000256" key="1">
    <source>
        <dbReference type="SAM" id="MobiDB-lite"/>
    </source>
</evidence>
<dbReference type="GO" id="GO:0031146">
    <property type="term" value="P:SCF-dependent proteasomal ubiquitin-dependent protein catabolic process"/>
    <property type="evidence" value="ECO:0007669"/>
    <property type="project" value="TreeGrafter"/>
</dbReference>
<feature type="compositionally biased region" description="Acidic residues" evidence="1">
    <location>
        <begin position="402"/>
        <end position="426"/>
    </location>
</feature>
<dbReference type="PROSITE" id="PS50181">
    <property type="entry name" value="FBOX"/>
    <property type="match status" value="1"/>
</dbReference>
<organism evidence="3">
    <name type="scientific">Scylla olivacea</name>
    <name type="common">Orange mud crab</name>
    <name type="synonym">Cancer olivacea</name>
    <dbReference type="NCBI Taxonomy" id="85551"/>
    <lineage>
        <taxon>Eukaryota</taxon>
        <taxon>Metazoa</taxon>
        <taxon>Ecdysozoa</taxon>
        <taxon>Arthropoda</taxon>
        <taxon>Crustacea</taxon>
        <taxon>Multicrustacea</taxon>
        <taxon>Malacostraca</taxon>
        <taxon>Eumalacostraca</taxon>
        <taxon>Eucarida</taxon>
        <taxon>Decapoda</taxon>
        <taxon>Pleocyemata</taxon>
        <taxon>Brachyura</taxon>
        <taxon>Eubrachyura</taxon>
        <taxon>Portunoidea</taxon>
        <taxon>Portunidae</taxon>
        <taxon>Portuninae</taxon>
        <taxon>Scylla</taxon>
    </lineage>
</organism>
<protein>
    <recommendedName>
        <fullName evidence="2">F-box domain-containing protein</fullName>
    </recommendedName>
</protein>
<dbReference type="GO" id="GO:0019005">
    <property type="term" value="C:SCF ubiquitin ligase complex"/>
    <property type="evidence" value="ECO:0007669"/>
    <property type="project" value="TreeGrafter"/>
</dbReference>
<dbReference type="AlphaFoldDB" id="A0A0P4WDR9"/>
<feature type="region of interest" description="Disordered" evidence="1">
    <location>
        <begin position="322"/>
        <end position="452"/>
    </location>
</feature>
<dbReference type="EMBL" id="GDRN01070830">
    <property type="protein sequence ID" value="JAI63807.1"/>
    <property type="molecule type" value="Transcribed_RNA"/>
</dbReference>
<dbReference type="InterPro" id="IPR001810">
    <property type="entry name" value="F-box_dom"/>
</dbReference>
<feature type="compositionally biased region" description="Basic and acidic residues" evidence="1">
    <location>
        <begin position="324"/>
        <end position="345"/>
    </location>
</feature>
<feature type="domain" description="F-box" evidence="2">
    <location>
        <begin position="6"/>
        <end position="52"/>
    </location>
</feature>
<dbReference type="SMART" id="SM00256">
    <property type="entry name" value="FBOX"/>
    <property type="match status" value="1"/>
</dbReference>
<dbReference type="InterPro" id="IPR036047">
    <property type="entry name" value="F-box-like_dom_sf"/>
</dbReference>
<accession>A0A0P4WDR9</accession>
<name>A0A0P4WDR9_SCYOL</name>
<proteinExistence type="predicted"/>
<dbReference type="SUPFAM" id="SSF81383">
    <property type="entry name" value="F-box domain"/>
    <property type="match status" value="1"/>
</dbReference>
<evidence type="ECO:0000259" key="2">
    <source>
        <dbReference type="PROSITE" id="PS50181"/>
    </source>
</evidence>
<dbReference type="PANTHER" id="PTHR13318">
    <property type="entry name" value="PARTNER OF PAIRED, ISOFORM B-RELATED"/>
    <property type="match status" value="1"/>
</dbReference>
<dbReference type="Pfam" id="PF12937">
    <property type="entry name" value="F-box-like"/>
    <property type="match status" value="1"/>
</dbReference>